<dbReference type="OrthoDB" id="9815206at2"/>
<dbReference type="Gene3D" id="3.30.110.150">
    <property type="entry name" value="SepF-like protein"/>
    <property type="match status" value="1"/>
</dbReference>
<protein>
    <recommendedName>
        <fullName evidence="5">Cell division protein SepF</fullName>
    </recommendedName>
</protein>
<dbReference type="AlphaFoldDB" id="A0A5N1GIT1"/>
<evidence type="ECO:0000256" key="4">
    <source>
        <dbReference type="ARBA" id="ARBA00044936"/>
    </source>
</evidence>
<keyword evidence="5" id="KW-0963">Cytoplasm</keyword>
<evidence type="ECO:0000256" key="3">
    <source>
        <dbReference type="ARBA" id="ARBA00023306"/>
    </source>
</evidence>
<dbReference type="EMBL" id="VYWO01000003">
    <property type="protein sequence ID" value="KAA9300875.1"/>
    <property type="molecule type" value="Genomic_DNA"/>
</dbReference>
<dbReference type="GO" id="GO:0043093">
    <property type="term" value="P:FtsZ-dependent cytokinesis"/>
    <property type="evidence" value="ECO:0007669"/>
    <property type="project" value="UniProtKB-UniRule"/>
</dbReference>
<keyword evidence="2 5" id="KW-0717">Septation</keyword>
<sequence>MCPHWLSLVSRINGGFMAFKDFVQSIFINEDQDVYDSYDEDLASDPEGAAPLAREETKPEEDVEMADQAKKTNQKLIRMDGGRQAKQQTIQIFLPRIFGEAERIGDLLLEGKGVILNFDRMEEADARRFIDYIAGVVFAIHGDMQRIGQDVFLAVPASIDIQGVYEDQIDPSHYRYASDRRYDPFKEEEDIHD</sequence>
<evidence type="ECO:0000256" key="1">
    <source>
        <dbReference type="ARBA" id="ARBA00022618"/>
    </source>
</evidence>
<evidence type="ECO:0000256" key="6">
    <source>
        <dbReference type="SAM" id="MobiDB-lite"/>
    </source>
</evidence>
<comment type="similarity">
    <text evidence="5">Belongs to the SepF family.</text>
</comment>
<dbReference type="Pfam" id="PF04472">
    <property type="entry name" value="SepF"/>
    <property type="match status" value="1"/>
</dbReference>
<dbReference type="GO" id="GO:0005737">
    <property type="term" value="C:cytoplasm"/>
    <property type="evidence" value="ECO:0007669"/>
    <property type="project" value="UniProtKB-SubCell"/>
</dbReference>
<comment type="subunit">
    <text evidence="5">Homodimer. Interacts with FtsZ.</text>
</comment>
<comment type="caution">
    <text evidence="7">The sequence shown here is derived from an EMBL/GenBank/DDBJ whole genome shotgun (WGS) entry which is preliminary data.</text>
</comment>
<dbReference type="PANTHER" id="PTHR35798:SF1">
    <property type="entry name" value="CELL DIVISION PROTEIN SEPF"/>
    <property type="match status" value="1"/>
</dbReference>
<reference evidence="7 8" key="1">
    <citation type="submission" date="2019-09" db="EMBL/GenBank/DDBJ databases">
        <title>Draft genome sequence assemblies of isolates from the urinary tract.</title>
        <authorList>
            <person name="Mores C.R."/>
            <person name="Putonti C."/>
            <person name="Wolfe A.J."/>
        </authorList>
    </citation>
    <scope>NUCLEOTIDE SEQUENCE [LARGE SCALE GENOMIC DNA]</scope>
    <source>
        <strain evidence="7 8">UMB623</strain>
    </source>
</reference>
<evidence type="ECO:0000313" key="8">
    <source>
        <dbReference type="Proteomes" id="UP000327148"/>
    </source>
</evidence>
<feature type="region of interest" description="Disordered" evidence="6">
    <location>
        <begin position="38"/>
        <end position="68"/>
    </location>
</feature>
<dbReference type="HAMAP" id="MF_01197">
    <property type="entry name" value="SepF"/>
    <property type="match status" value="1"/>
</dbReference>
<organism evidence="7 8">
    <name type="scientific">Aerococcus sanguinicola</name>
    <dbReference type="NCBI Taxonomy" id="119206"/>
    <lineage>
        <taxon>Bacteria</taxon>
        <taxon>Bacillati</taxon>
        <taxon>Bacillota</taxon>
        <taxon>Bacilli</taxon>
        <taxon>Lactobacillales</taxon>
        <taxon>Aerococcaceae</taxon>
        <taxon>Aerococcus</taxon>
    </lineage>
</organism>
<dbReference type="InterPro" id="IPR007561">
    <property type="entry name" value="Cell_div_SepF/SepF-rel"/>
</dbReference>
<keyword evidence="3 5" id="KW-0131">Cell cycle</keyword>
<comment type="subcellular location">
    <subcellularLocation>
        <location evidence="5">Cytoplasm</location>
    </subcellularLocation>
    <text evidence="5">Localizes to the division site, in a FtsZ-dependent manner.</text>
</comment>
<accession>A0A5N1GIT1</accession>
<evidence type="ECO:0000313" key="7">
    <source>
        <dbReference type="EMBL" id="KAA9300875.1"/>
    </source>
</evidence>
<evidence type="ECO:0000256" key="5">
    <source>
        <dbReference type="HAMAP-Rule" id="MF_01197"/>
    </source>
</evidence>
<evidence type="ECO:0000256" key="2">
    <source>
        <dbReference type="ARBA" id="ARBA00023210"/>
    </source>
</evidence>
<name>A0A5N1GIT1_9LACT</name>
<dbReference type="PANTHER" id="PTHR35798">
    <property type="entry name" value="CELL DIVISION PROTEIN SEPF"/>
    <property type="match status" value="1"/>
</dbReference>
<dbReference type="STRING" id="119206.AWM72_01420"/>
<dbReference type="InterPro" id="IPR038594">
    <property type="entry name" value="SepF-like_sf"/>
</dbReference>
<dbReference type="Proteomes" id="UP000327148">
    <property type="component" value="Unassembled WGS sequence"/>
</dbReference>
<comment type="function">
    <text evidence="4 5">Cell division protein that is part of the divisome complex and is recruited early to the Z-ring. Probably stimulates Z-ring formation, perhaps through the cross-linking of FtsZ protofilaments. Its function overlaps with FtsA.</text>
</comment>
<dbReference type="GO" id="GO:0000917">
    <property type="term" value="P:division septum assembly"/>
    <property type="evidence" value="ECO:0007669"/>
    <property type="project" value="UniProtKB-KW"/>
</dbReference>
<dbReference type="InterPro" id="IPR023052">
    <property type="entry name" value="Cell_div_SepF"/>
</dbReference>
<proteinExistence type="inferred from homology"/>
<keyword evidence="1 5" id="KW-0132">Cell division</keyword>
<gene>
    <name evidence="5" type="primary">sepF</name>
    <name evidence="7" type="ORF">F6I03_06105</name>
</gene>